<sequence>MKITNTQKGPRGLNAVSGPFLVEPGETVDVELSAAELKVAKGTNWFTIEEVEPPALKPADTAMSPADLLAKADGLHFQTFKAEARKILGDETPDTKEAIVMALQAKV</sequence>
<reference evidence="1" key="1">
    <citation type="submission" date="2022-11" db="EMBL/GenBank/DDBJ databases">
        <title>Biodiversity and phylogenetic relationships of bacteria.</title>
        <authorList>
            <person name="Machado R.A.R."/>
            <person name="Bhat A."/>
            <person name="Loulou A."/>
            <person name="Kallel S."/>
        </authorList>
    </citation>
    <scope>NUCLEOTIDE SEQUENCE</scope>
    <source>
        <strain evidence="1">K-TC2</strain>
    </source>
</reference>
<dbReference type="AlphaFoldDB" id="A0A9X3E4L0"/>
<organism evidence="1 2">
    <name type="scientific">Kaistia nematophila</name>
    <dbReference type="NCBI Taxonomy" id="2994654"/>
    <lineage>
        <taxon>Bacteria</taxon>
        <taxon>Pseudomonadati</taxon>
        <taxon>Pseudomonadota</taxon>
        <taxon>Alphaproteobacteria</taxon>
        <taxon>Hyphomicrobiales</taxon>
        <taxon>Kaistiaceae</taxon>
        <taxon>Kaistia</taxon>
    </lineage>
</organism>
<comment type="caution">
    <text evidence="1">The sequence shown here is derived from an EMBL/GenBank/DDBJ whole genome shotgun (WGS) entry which is preliminary data.</text>
</comment>
<dbReference type="EMBL" id="JAPKNK010000003">
    <property type="protein sequence ID" value="MCX5569608.1"/>
    <property type="molecule type" value="Genomic_DNA"/>
</dbReference>
<evidence type="ECO:0000313" key="2">
    <source>
        <dbReference type="Proteomes" id="UP001144805"/>
    </source>
</evidence>
<gene>
    <name evidence="1" type="ORF">OSH07_10435</name>
</gene>
<name>A0A9X3E4L0_9HYPH</name>
<dbReference type="RefSeq" id="WP_266338569.1">
    <property type="nucleotide sequence ID" value="NZ_JAPKNK010000003.1"/>
</dbReference>
<dbReference type="Proteomes" id="UP001144805">
    <property type="component" value="Unassembled WGS sequence"/>
</dbReference>
<keyword evidence="2" id="KW-1185">Reference proteome</keyword>
<proteinExistence type="predicted"/>
<accession>A0A9X3E4L0</accession>
<evidence type="ECO:0000313" key="1">
    <source>
        <dbReference type="EMBL" id="MCX5569608.1"/>
    </source>
</evidence>
<protein>
    <submittedName>
        <fullName evidence="1">Uncharacterized protein</fullName>
    </submittedName>
</protein>